<feature type="coiled-coil region" evidence="1">
    <location>
        <begin position="56"/>
        <end position="192"/>
    </location>
</feature>
<dbReference type="EMBL" id="ML210353">
    <property type="protein sequence ID" value="TFK19221.1"/>
    <property type="molecule type" value="Genomic_DNA"/>
</dbReference>
<sequence>MNGDNFETPLSKPRFDPSRSTAAKRDSVTAELERDPQLSTSKRQQRNQVFNSSISHAHLERQLLAAQTANNELETKLRERELQIERLERDRTFFCDREKEEREEKERERDAHDRARGDIRQLRTQLTSLREEFADLQDVHGELSRSTTQTISSQKSQITTLNHQVHLLTSELAQAQQTIDDKTASLGALQERCDELLSHQPAAASDDSDMAVVRDELHRQASYLRTLESTNNKLTNEL</sequence>
<dbReference type="AlphaFoldDB" id="A0A5C3KGJ6"/>
<accession>A0A5C3KGJ6</accession>
<name>A0A5C3KGJ6_COPMA</name>
<keyword evidence="1" id="KW-0175">Coiled coil</keyword>
<organism evidence="3 4">
    <name type="scientific">Coprinopsis marcescibilis</name>
    <name type="common">Agaric fungus</name>
    <name type="synonym">Psathyrella marcescibilis</name>
    <dbReference type="NCBI Taxonomy" id="230819"/>
    <lineage>
        <taxon>Eukaryota</taxon>
        <taxon>Fungi</taxon>
        <taxon>Dikarya</taxon>
        <taxon>Basidiomycota</taxon>
        <taxon>Agaricomycotina</taxon>
        <taxon>Agaricomycetes</taxon>
        <taxon>Agaricomycetidae</taxon>
        <taxon>Agaricales</taxon>
        <taxon>Agaricineae</taxon>
        <taxon>Psathyrellaceae</taxon>
        <taxon>Coprinopsis</taxon>
    </lineage>
</organism>
<feature type="compositionally biased region" description="Basic and acidic residues" evidence="2">
    <location>
        <begin position="13"/>
        <end position="36"/>
    </location>
</feature>
<keyword evidence="4" id="KW-1185">Reference proteome</keyword>
<evidence type="ECO:0000256" key="2">
    <source>
        <dbReference type="SAM" id="MobiDB-lite"/>
    </source>
</evidence>
<feature type="region of interest" description="Disordered" evidence="2">
    <location>
        <begin position="1"/>
        <end position="47"/>
    </location>
</feature>
<gene>
    <name evidence="3" type="ORF">FA15DRAFT_760186</name>
</gene>
<proteinExistence type="predicted"/>
<evidence type="ECO:0008006" key="5">
    <source>
        <dbReference type="Google" id="ProtNLM"/>
    </source>
</evidence>
<reference evidence="3 4" key="1">
    <citation type="journal article" date="2019" name="Nat. Ecol. Evol.">
        <title>Megaphylogeny resolves global patterns of mushroom evolution.</title>
        <authorList>
            <person name="Varga T."/>
            <person name="Krizsan K."/>
            <person name="Foldi C."/>
            <person name="Dima B."/>
            <person name="Sanchez-Garcia M."/>
            <person name="Sanchez-Ramirez S."/>
            <person name="Szollosi G.J."/>
            <person name="Szarkandi J.G."/>
            <person name="Papp V."/>
            <person name="Albert L."/>
            <person name="Andreopoulos W."/>
            <person name="Angelini C."/>
            <person name="Antonin V."/>
            <person name="Barry K.W."/>
            <person name="Bougher N.L."/>
            <person name="Buchanan P."/>
            <person name="Buyck B."/>
            <person name="Bense V."/>
            <person name="Catcheside P."/>
            <person name="Chovatia M."/>
            <person name="Cooper J."/>
            <person name="Damon W."/>
            <person name="Desjardin D."/>
            <person name="Finy P."/>
            <person name="Geml J."/>
            <person name="Haridas S."/>
            <person name="Hughes K."/>
            <person name="Justo A."/>
            <person name="Karasinski D."/>
            <person name="Kautmanova I."/>
            <person name="Kiss B."/>
            <person name="Kocsube S."/>
            <person name="Kotiranta H."/>
            <person name="LaButti K.M."/>
            <person name="Lechner B.E."/>
            <person name="Liimatainen K."/>
            <person name="Lipzen A."/>
            <person name="Lukacs Z."/>
            <person name="Mihaltcheva S."/>
            <person name="Morgado L.N."/>
            <person name="Niskanen T."/>
            <person name="Noordeloos M.E."/>
            <person name="Ohm R.A."/>
            <person name="Ortiz-Santana B."/>
            <person name="Ovrebo C."/>
            <person name="Racz N."/>
            <person name="Riley R."/>
            <person name="Savchenko A."/>
            <person name="Shiryaev A."/>
            <person name="Soop K."/>
            <person name="Spirin V."/>
            <person name="Szebenyi C."/>
            <person name="Tomsovsky M."/>
            <person name="Tulloss R.E."/>
            <person name="Uehling J."/>
            <person name="Grigoriev I.V."/>
            <person name="Vagvolgyi C."/>
            <person name="Papp T."/>
            <person name="Martin F.M."/>
            <person name="Miettinen O."/>
            <person name="Hibbett D.S."/>
            <person name="Nagy L.G."/>
        </authorList>
    </citation>
    <scope>NUCLEOTIDE SEQUENCE [LARGE SCALE GENOMIC DNA]</scope>
    <source>
        <strain evidence="3 4">CBS 121175</strain>
    </source>
</reference>
<dbReference type="OrthoDB" id="331602at2759"/>
<feature type="compositionally biased region" description="Polar residues" evidence="2">
    <location>
        <begin position="37"/>
        <end position="47"/>
    </location>
</feature>
<dbReference type="Proteomes" id="UP000307440">
    <property type="component" value="Unassembled WGS sequence"/>
</dbReference>
<evidence type="ECO:0000313" key="4">
    <source>
        <dbReference type="Proteomes" id="UP000307440"/>
    </source>
</evidence>
<protein>
    <recommendedName>
        <fullName evidence="5">Spindle assembly checkpoint component MAD1</fullName>
    </recommendedName>
</protein>
<evidence type="ECO:0000313" key="3">
    <source>
        <dbReference type="EMBL" id="TFK19221.1"/>
    </source>
</evidence>
<evidence type="ECO:0000256" key="1">
    <source>
        <dbReference type="SAM" id="Coils"/>
    </source>
</evidence>
<dbReference type="STRING" id="230819.A0A5C3KGJ6"/>